<keyword evidence="1" id="KW-0732">Signal</keyword>
<accession>A0A0M8MFI3</accession>
<gene>
    <name evidence="3" type="ORF">AM493_03375</name>
</gene>
<dbReference type="EMBL" id="LIYD01000005">
    <property type="protein sequence ID" value="KOS05181.1"/>
    <property type="molecule type" value="Genomic_DNA"/>
</dbReference>
<feature type="chain" id="PRO_5005818316" description="Lipocalin-like domain-containing protein" evidence="1">
    <location>
        <begin position="20"/>
        <end position="175"/>
    </location>
</feature>
<protein>
    <recommendedName>
        <fullName evidence="2">Lipocalin-like domain-containing protein</fullName>
    </recommendedName>
</protein>
<evidence type="ECO:0000256" key="1">
    <source>
        <dbReference type="SAM" id="SignalP"/>
    </source>
</evidence>
<sequence>MKKIHLLAGALLLSGALFTACSDDDDAPNATTIEGTYELEEVNTAEATDFDMDGDSHIDQTEESNCYDSGRITINSDNTFTYVHTAILIDEATGQAGCANPVTLSGTWEAEGTGTDAILTLTYEDETGDNATAFVTKQGNKITWENDNILSRYPDRDAEGGAIYTPGSINYVYEK</sequence>
<dbReference type="AlphaFoldDB" id="A0A0M8MFI3"/>
<comment type="caution">
    <text evidence="3">The sequence shown here is derived from an EMBL/GenBank/DDBJ whole genome shotgun (WGS) entry which is preliminary data.</text>
</comment>
<dbReference type="Pfam" id="PF13648">
    <property type="entry name" value="Lipocalin_4"/>
    <property type="match status" value="1"/>
</dbReference>
<dbReference type="RefSeq" id="WP_054406247.1">
    <property type="nucleotide sequence ID" value="NZ_FOYA01000006.1"/>
</dbReference>
<dbReference type="Proteomes" id="UP000037755">
    <property type="component" value="Unassembled WGS sequence"/>
</dbReference>
<keyword evidence="4" id="KW-1185">Reference proteome</keyword>
<dbReference type="OrthoDB" id="1376397at2"/>
<name>A0A0M8MFI3_9FLAO</name>
<feature type="signal peptide" evidence="1">
    <location>
        <begin position="1"/>
        <end position="19"/>
    </location>
</feature>
<proteinExistence type="predicted"/>
<dbReference type="PATRIC" id="fig|1202724.3.peg.691"/>
<feature type="domain" description="Lipocalin-like" evidence="2">
    <location>
        <begin position="33"/>
        <end position="142"/>
    </location>
</feature>
<evidence type="ECO:0000313" key="4">
    <source>
        <dbReference type="Proteomes" id="UP000037755"/>
    </source>
</evidence>
<dbReference type="PROSITE" id="PS51257">
    <property type="entry name" value="PROKAR_LIPOPROTEIN"/>
    <property type="match status" value="1"/>
</dbReference>
<evidence type="ECO:0000259" key="2">
    <source>
        <dbReference type="Pfam" id="PF13648"/>
    </source>
</evidence>
<organism evidence="3 4">
    <name type="scientific">Flavobacterium akiainvivens</name>
    <dbReference type="NCBI Taxonomy" id="1202724"/>
    <lineage>
        <taxon>Bacteria</taxon>
        <taxon>Pseudomonadati</taxon>
        <taxon>Bacteroidota</taxon>
        <taxon>Flavobacteriia</taxon>
        <taxon>Flavobacteriales</taxon>
        <taxon>Flavobacteriaceae</taxon>
        <taxon>Flavobacterium</taxon>
    </lineage>
</organism>
<dbReference type="InterPro" id="IPR024311">
    <property type="entry name" value="Lipocalin-like"/>
</dbReference>
<reference evidence="3 4" key="1">
    <citation type="submission" date="2015-08" db="EMBL/GenBank/DDBJ databases">
        <title>Whole genome sequence of Flavobacterium akiainvivens IK-1T, from decaying Wikstroemia oahuensis, an endemic Hawaiian shrub.</title>
        <authorList>
            <person name="Wan X."/>
            <person name="Hou S."/>
            <person name="Saito J."/>
            <person name="Donachie S."/>
        </authorList>
    </citation>
    <scope>NUCLEOTIDE SEQUENCE [LARGE SCALE GENOMIC DNA]</scope>
    <source>
        <strain evidence="3 4">IK-1</strain>
    </source>
</reference>
<evidence type="ECO:0000313" key="3">
    <source>
        <dbReference type="EMBL" id="KOS05181.1"/>
    </source>
</evidence>